<reference evidence="2 3" key="1">
    <citation type="journal article" date="2024" name="G3 (Bethesda)">
        <title>Genome assembly of Hibiscus sabdariffa L. provides insights into metabolisms of medicinal natural products.</title>
        <authorList>
            <person name="Kim T."/>
        </authorList>
    </citation>
    <scope>NUCLEOTIDE SEQUENCE [LARGE SCALE GENOMIC DNA]</scope>
    <source>
        <strain evidence="2">TK-2024</strain>
        <tissue evidence="2">Old leaves</tissue>
    </source>
</reference>
<dbReference type="Proteomes" id="UP001396334">
    <property type="component" value="Unassembled WGS sequence"/>
</dbReference>
<comment type="caution">
    <text evidence="2">The sequence shown here is derived from an EMBL/GenBank/DDBJ whole genome shotgun (WGS) entry which is preliminary data.</text>
</comment>
<organism evidence="2 3">
    <name type="scientific">Hibiscus sabdariffa</name>
    <name type="common">roselle</name>
    <dbReference type="NCBI Taxonomy" id="183260"/>
    <lineage>
        <taxon>Eukaryota</taxon>
        <taxon>Viridiplantae</taxon>
        <taxon>Streptophyta</taxon>
        <taxon>Embryophyta</taxon>
        <taxon>Tracheophyta</taxon>
        <taxon>Spermatophyta</taxon>
        <taxon>Magnoliopsida</taxon>
        <taxon>eudicotyledons</taxon>
        <taxon>Gunneridae</taxon>
        <taxon>Pentapetalae</taxon>
        <taxon>rosids</taxon>
        <taxon>malvids</taxon>
        <taxon>Malvales</taxon>
        <taxon>Malvaceae</taxon>
        <taxon>Malvoideae</taxon>
        <taxon>Hibiscus</taxon>
    </lineage>
</organism>
<name>A0ABR2ST22_9ROSI</name>
<keyword evidence="3" id="KW-1185">Reference proteome</keyword>
<proteinExistence type="predicted"/>
<evidence type="ECO:0000313" key="2">
    <source>
        <dbReference type="EMBL" id="KAK9028436.1"/>
    </source>
</evidence>
<gene>
    <name evidence="2" type="ORF">V6N11_025599</name>
</gene>
<accession>A0ABR2ST22</accession>
<feature type="region of interest" description="Disordered" evidence="1">
    <location>
        <begin position="36"/>
        <end position="75"/>
    </location>
</feature>
<dbReference type="EMBL" id="JBBPBN010000011">
    <property type="protein sequence ID" value="KAK9028436.1"/>
    <property type="molecule type" value="Genomic_DNA"/>
</dbReference>
<sequence>MLPAKLPGDISLVPGAERLWNFNWGTCEHEVSSGSSRHIATDAAANSSTESAPVGSNSIAWNTNGVEFQPSPNAQ</sequence>
<protein>
    <submittedName>
        <fullName evidence="2">Uncharacterized protein</fullName>
    </submittedName>
</protein>
<evidence type="ECO:0000256" key="1">
    <source>
        <dbReference type="SAM" id="MobiDB-lite"/>
    </source>
</evidence>
<evidence type="ECO:0000313" key="3">
    <source>
        <dbReference type="Proteomes" id="UP001396334"/>
    </source>
</evidence>